<reference evidence="8" key="1">
    <citation type="submission" date="2023-10" db="EMBL/GenBank/DDBJ databases">
        <authorList>
            <person name="Chen Y."/>
            <person name="Shah S."/>
            <person name="Dougan E. K."/>
            <person name="Thang M."/>
            <person name="Chan C."/>
        </authorList>
    </citation>
    <scope>NUCLEOTIDE SEQUENCE [LARGE SCALE GENOMIC DNA]</scope>
</reference>
<feature type="transmembrane region" description="Helical" evidence="6">
    <location>
        <begin position="583"/>
        <end position="604"/>
    </location>
</feature>
<evidence type="ECO:0000256" key="3">
    <source>
        <dbReference type="ARBA" id="ARBA00022989"/>
    </source>
</evidence>
<dbReference type="InterPro" id="IPR003938">
    <property type="entry name" value="K_chnl_volt-dep_EAG/ELK/ERG"/>
</dbReference>
<dbReference type="PRINTS" id="PR01463">
    <property type="entry name" value="EAGCHANLFMLY"/>
</dbReference>
<dbReference type="SUPFAM" id="SSF81324">
    <property type="entry name" value="Voltage-gated potassium channels"/>
    <property type="match status" value="1"/>
</dbReference>
<accession>A0ABN9TV32</accession>
<dbReference type="Pfam" id="PF00520">
    <property type="entry name" value="Ion_trans"/>
    <property type="match status" value="1"/>
</dbReference>
<name>A0ABN9TV32_9DINO</name>
<evidence type="ECO:0000256" key="6">
    <source>
        <dbReference type="SAM" id="Phobius"/>
    </source>
</evidence>
<feature type="region of interest" description="Disordered" evidence="5">
    <location>
        <begin position="286"/>
        <end position="336"/>
    </location>
</feature>
<evidence type="ECO:0000313" key="8">
    <source>
        <dbReference type="EMBL" id="CAK0850119.1"/>
    </source>
</evidence>
<evidence type="ECO:0000256" key="2">
    <source>
        <dbReference type="ARBA" id="ARBA00022692"/>
    </source>
</evidence>
<keyword evidence="3 6" id="KW-1133">Transmembrane helix</keyword>
<feature type="compositionally biased region" description="Low complexity" evidence="5">
    <location>
        <begin position="404"/>
        <end position="428"/>
    </location>
</feature>
<feature type="compositionally biased region" description="Low complexity" evidence="5">
    <location>
        <begin position="23"/>
        <end position="44"/>
    </location>
</feature>
<comment type="subcellular location">
    <subcellularLocation>
        <location evidence="1">Membrane</location>
        <topology evidence="1">Multi-pass membrane protein</topology>
    </subcellularLocation>
</comment>
<sequence length="971" mass="102608">MKEALDDLLPPRSGGAGGRRSSGRTSVGNLRSAVAGVAAPALHARGGHESPRQRQGAWPGRTVVVTPSPRGSGGSVGSAGSGYGSTLWPPADGGRAGGRHSGRSVTSAAPVASPPGTSDCGVADCGVAGGGLWHSKAGGASESRALALAAPHAAGAAEELHKAPVAAWPRDAPAAAFAVAAEALAPSASSSASEMAAGTARLAEPARSGSGALQGPPAPGPPVRPPPGPSRSCRSLEGMVPHLPIPELRPLHPFSAGEAEEDAAAQGLDASSAPRISVLLASTRAAPGAVGQPPSGHAPSCTPGCRSSRGRLTGAPFLLGPGRRGSSRRGSACSSISAGSRRSSIFSVASFTHFTSRVRDIAVGRGSQQSEHSALERDSRWDAGGARPVEPLGGARLRQPPPTAVGSASPTSPSSASSPRSQSATTRSGAGDPKAARLERGVTQGIAELLRRPADEEALDPWDPQNRRNAVLLTPQQVAPLLRRRGHLLKHLEWPFLDPNSTARRCWDATYHCCMAVQLVYLPFQIAFLSAADLEDPLLSSGSIVLAVVDFFFLADMLLNFTTGFYTSMQVLQTDSRAILKHYAAGWFPVDFVATVPAIAYRVVLYSGGPELLYLNATMPLRLLRLGKIQEDVRRLEAHLKSPLFTSVMWLAKLFLLPILISHCSACLLWLVGRRNLERDPSVSSWIVDGLPEVGDGVLLGEISVFERYVCAMYFSVTVMSTVGLGDIAARLASERVLLMLIMIITSIVVGVVVNGVAQFIAKLGERSAETNERLTSASKFMKWYGVPTDLQARVHVYLKQFFDNKDREDMKGQLIDWIKKSKLLRAELNLALTGNCLASHRLLAELPRDLLVDVCELCDMVFHPPGEVLESPGSDVQRCLYIRAGCVQLSERASSLPQAAQLPLPLPRDPREQRDADRRGGRVRRGRVLPLELPRGGGPNVTSRASGRRTLTCCRRTSGATAARWAAAAS</sequence>
<organism evidence="8 9">
    <name type="scientific">Prorocentrum cordatum</name>
    <dbReference type="NCBI Taxonomy" id="2364126"/>
    <lineage>
        <taxon>Eukaryota</taxon>
        <taxon>Sar</taxon>
        <taxon>Alveolata</taxon>
        <taxon>Dinophyceae</taxon>
        <taxon>Prorocentrales</taxon>
        <taxon>Prorocentraceae</taxon>
        <taxon>Prorocentrum</taxon>
    </lineage>
</organism>
<feature type="domain" description="Ion transport" evidence="7">
    <location>
        <begin position="505"/>
        <end position="753"/>
    </location>
</feature>
<evidence type="ECO:0000256" key="4">
    <source>
        <dbReference type="ARBA" id="ARBA00023136"/>
    </source>
</evidence>
<feature type="compositionally biased region" description="Pro residues" evidence="5">
    <location>
        <begin position="216"/>
        <end position="229"/>
    </location>
</feature>
<feature type="compositionally biased region" description="Basic and acidic residues" evidence="5">
    <location>
        <begin position="909"/>
        <end position="921"/>
    </location>
</feature>
<dbReference type="PANTHER" id="PTHR10217">
    <property type="entry name" value="VOLTAGE AND LIGAND GATED POTASSIUM CHANNEL"/>
    <property type="match status" value="1"/>
</dbReference>
<dbReference type="InterPro" id="IPR018490">
    <property type="entry name" value="cNMP-bd_dom_sf"/>
</dbReference>
<feature type="transmembrane region" description="Helical" evidence="6">
    <location>
        <begin position="736"/>
        <end position="758"/>
    </location>
</feature>
<protein>
    <recommendedName>
        <fullName evidence="7">Ion transport domain-containing protein</fullName>
    </recommendedName>
</protein>
<feature type="region of interest" description="Disordered" evidence="5">
    <location>
        <begin position="1"/>
        <end position="117"/>
    </location>
</feature>
<feature type="transmembrane region" description="Helical" evidence="6">
    <location>
        <begin position="538"/>
        <end position="562"/>
    </location>
</feature>
<dbReference type="InterPro" id="IPR050818">
    <property type="entry name" value="KCNH_animal-type"/>
</dbReference>
<keyword evidence="9" id="KW-1185">Reference proteome</keyword>
<feature type="region of interest" description="Disordered" evidence="5">
    <location>
        <begin position="363"/>
        <end position="438"/>
    </location>
</feature>
<dbReference type="PANTHER" id="PTHR10217:SF435">
    <property type="entry name" value="POTASSIUM VOLTAGE-GATED CHANNEL PROTEIN EAG"/>
    <property type="match status" value="1"/>
</dbReference>
<dbReference type="EMBL" id="CAUYUJ010015121">
    <property type="protein sequence ID" value="CAK0850119.1"/>
    <property type="molecule type" value="Genomic_DNA"/>
</dbReference>
<dbReference type="Proteomes" id="UP001189429">
    <property type="component" value="Unassembled WGS sequence"/>
</dbReference>
<comment type="caution">
    <text evidence="8">The sequence shown here is derived from an EMBL/GenBank/DDBJ whole genome shotgun (WGS) entry which is preliminary data.</text>
</comment>
<feature type="region of interest" description="Disordered" evidence="5">
    <location>
        <begin position="195"/>
        <end position="237"/>
    </location>
</feature>
<dbReference type="Gene3D" id="1.10.287.70">
    <property type="match status" value="1"/>
</dbReference>
<evidence type="ECO:0000256" key="1">
    <source>
        <dbReference type="ARBA" id="ARBA00004141"/>
    </source>
</evidence>
<evidence type="ECO:0000313" key="9">
    <source>
        <dbReference type="Proteomes" id="UP001189429"/>
    </source>
</evidence>
<dbReference type="InterPro" id="IPR005821">
    <property type="entry name" value="Ion_trans_dom"/>
</dbReference>
<gene>
    <name evidence="8" type="ORF">PCOR1329_LOCUS42627</name>
</gene>
<evidence type="ECO:0000259" key="7">
    <source>
        <dbReference type="Pfam" id="PF00520"/>
    </source>
</evidence>
<proteinExistence type="predicted"/>
<feature type="compositionally biased region" description="Gly residues" evidence="5">
    <location>
        <begin position="71"/>
        <end position="83"/>
    </location>
</feature>
<feature type="region of interest" description="Disordered" evidence="5">
    <location>
        <begin position="899"/>
        <end position="949"/>
    </location>
</feature>
<keyword evidence="2 6" id="KW-0812">Transmembrane</keyword>
<dbReference type="SUPFAM" id="SSF51206">
    <property type="entry name" value="cAMP-binding domain-like"/>
    <property type="match status" value="1"/>
</dbReference>
<feature type="transmembrane region" description="Helical" evidence="6">
    <location>
        <begin position="650"/>
        <end position="672"/>
    </location>
</feature>
<evidence type="ECO:0000256" key="5">
    <source>
        <dbReference type="SAM" id="MobiDB-lite"/>
    </source>
</evidence>
<keyword evidence="4 6" id="KW-0472">Membrane</keyword>